<dbReference type="AlphaFoldDB" id="A0A164ITT6"/>
<protein>
    <submittedName>
        <fullName evidence="1">Uncharacterized protein</fullName>
    </submittedName>
</protein>
<accession>A0A164ITT6</accession>
<dbReference type="Proteomes" id="UP000076858">
    <property type="component" value="Unassembled WGS sequence"/>
</dbReference>
<evidence type="ECO:0000313" key="2">
    <source>
        <dbReference type="Proteomes" id="UP000076858"/>
    </source>
</evidence>
<gene>
    <name evidence="1" type="ORF">APZ42_001686</name>
</gene>
<dbReference type="EMBL" id="LRGB01006504">
    <property type="protein sequence ID" value="KZS01607.1"/>
    <property type="molecule type" value="Genomic_DNA"/>
</dbReference>
<keyword evidence="2" id="KW-1185">Reference proteome</keyword>
<name>A0A164ITT6_9CRUS</name>
<comment type="caution">
    <text evidence="1">The sequence shown here is derived from an EMBL/GenBank/DDBJ whole genome shotgun (WGS) entry which is preliminary data.</text>
</comment>
<evidence type="ECO:0000313" key="1">
    <source>
        <dbReference type="EMBL" id="KZS01607.1"/>
    </source>
</evidence>
<sequence>MKTDWFNESIKRLTNRYGRHNLCSRSILLISDFSTS</sequence>
<proteinExistence type="predicted"/>
<reference evidence="1 2" key="1">
    <citation type="submission" date="2016-03" db="EMBL/GenBank/DDBJ databases">
        <title>EvidentialGene: Evidence-directed Construction of Genes on Genomes.</title>
        <authorList>
            <person name="Gilbert D.G."/>
            <person name="Choi J.-H."/>
            <person name="Mockaitis K."/>
            <person name="Colbourne J."/>
            <person name="Pfrender M."/>
        </authorList>
    </citation>
    <scope>NUCLEOTIDE SEQUENCE [LARGE SCALE GENOMIC DNA]</scope>
    <source>
        <strain evidence="1 2">Xinb3</strain>
        <tissue evidence="1">Complete organism</tissue>
    </source>
</reference>
<organism evidence="1 2">
    <name type="scientific">Daphnia magna</name>
    <dbReference type="NCBI Taxonomy" id="35525"/>
    <lineage>
        <taxon>Eukaryota</taxon>
        <taxon>Metazoa</taxon>
        <taxon>Ecdysozoa</taxon>
        <taxon>Arthropoda</taxon>
        <taxon>Crustacea</taxon>
        <taxon>Branchiopoda</taxon>
        <taxon>Diplostraca</taxon>
        <taxon>Cladocera</taxon>
        <taxon>Anomopoda</taxon>
        <taxon>Daphniidae</taxon>
        <taxon>Daphnia</taxon>
    </lineage>
</organism>